<accession>A0A395SG79</accession>
<dbReference type="Proteomes" id="UP000266234">
    <property type="component" value="Unassembled WGS sequence"/>
</dbReference>
<gene>
    <name evidence="2" type="ORF">FLONG3_7227</name>
</gene>
<dbReference type="EMBL" id="PXOG01000163">
    <property type="protein sequence ID" value="RGP71099.1"/>
    <property type="molecule type" value="Genomic_DNA"/>
</dbReference>
<proteinExistence type="predicted"/>
<protein>
    <submittedName>
        <fullName evidence="2">Uncharacterized protein</fullName>
    </submittedName>
</protein>
<feature type="compositionally biased region" description="Basic and acidic residues" evidence="1">
    <location>
        <begin position="716"/>
        <end position="739"/>
    </location>
</feature>
<feature type="region of interest" description="Disordered" evidence="1">
    <location>
        <begin position="716"/>
        <end position="740"/>
    </location>
</feature>
<dbReference type="AlphaFoldDB" id="A0A395SG79"/>
<evidence type="ECO:0000256" key="1">
    <source>
        <dbReference type="SAM" id="MobiDB-lite"/>
    </source>
</evidence>
<evidence type="ECO:0000313" key="2">
    <source>
        <dbReference type="EMBL" id="RGP71099.1"/>
    </source>
</evidence>
<dbReference type="SUPFAM" id="SSF48371">
    <property type="entry name" value="ARM repeat"/>
    <property type="match status" value="1"/>
</dbReference>
<name>A0A395SG79_9HYPO</name>
<reference evidence="2 3" key="1">
    <citation type="journal article" date="2018" name="PLoS Pathog.">
        <title>Evolution of structural diversity of trichothecenes, a family of toxins produced by plant pathogenic and entomopathogenic fungi.</title>
        <authorList>
            <person name="Proctor R.H."/>
            <person name="McCormick S.P."/>
            <person name="Kim H.S."/>
            <person name="Cardoza R.E."/>
            <person name="Stanley A.M."/>
            <person name="Lindo L."/>
            <person name="Kelly A."/>
            <person name="Brown D.W."/>
            <person name="Lee T."/>
            <person name="Vaughan M.M."/>
            <person name="Alexander N.J."/>
            <person name="Busman M."/>
            <person name="Gutierrez S."/>
        </authorList>
    </citation>
    <scope>NUCLEOTIDE SEQUENCE [LARGE SCALE GENOMIC DNA]</scope>
    <source>
        <strain evidence="2 3">NRRL 20695</strain>
    </source>
</reference>
<organism evidence="2 3">
    <name type="scientific">Fusarium longipes</name>
    <dbReference type="NCBI Taxonomy" id="694270"/>
    <lineage>
        <taxon>Eukaryota</taxon>
        <taxon>Fungi</taxon>
        <taxon>Dikarya</taxon>
        <taxon>Ascomycota</taxon>
        <taxon>Pezizomycotina</taxon>
        <taxon>Sordariomycetes</taxon>
        <taxon>Hypocreomycetidae</taxon>
        <taxon>Hypocreales</taxon>
        <taxon>Nectriaceae</taxon>
        <taxon>Fusarium</taxon>
    </lineage>
</organism>
<dbReference type="STRING" id="694270.A0A395SG79"/>
<dbReference type="InterPro" id="IPR016024">
    <property type="entry name" value="ARM-type_fold"/>
</dbReference>
<comment type="caution">
    <text evidence="2">The sequence shown here is derived from an EMBL/GenBank/DDBJ whole genome shotgun (WGS) entry which is preliminary data.</text>
</comment>
<keyword evidence="3" id="KW-1185">Reference proteome</keyword>
<evidence type="ECO:0000313" key="3">
    <source>
        <dbReference type="Proteomes" id="UP000266234"/>
    </source>
</evidence>
<dbReference type="OrthoDB" id="2549237at2759"/>
<sequence length="1242" mass="141692">MPRAACDIIQDLRQTNRAKRRKAINEFASALRRESFESTWEAVGHAHGLTSLMVEFSSRDLSLLCKRLAMTASAQQARSQRRAALGELVVILLSNNKDGRPLSRLYQNIIPACNWEVIKRFEPTEWTLSQKRCLLAGHEAKFLNDMAGSMSAQDRSLVHGNIPFKMELLTKFANEDYRKCPPDWFIDEIAMPLLKHQLKSRYDEETRNHYLQLVLQIVSNHEEQLAGQLSLAKGGLLQYIVDRWSRAGTESKQALELYLEQVIKLLPSQTDMGRIQQAICVSTKINYQEKYELFRLFLIHTKGCQIDIDSNSEENLSRLRKIPIWPASLFFSMDYQMSIHLFDKLYKLSPKGDFLGVERQRGTILNQSQGRVKHSPFGDVEVVKALLIRRSKTQNHPGWFQHSMNLVNERKTKAEQSREAAERAYWAISALQLCVATGDLTALKDAIVWSRRFLKDSATSVRLYSHVLRTREMEELLGAIPDGKVDSPEAAMAFTSSISKRDIELSNQILIEMATTAAMATNEPGFQAATWTWLFDLIESVAVDRRIMKLDVLFNLSKWTDFDRDKYQKDLCETVWKPTIDLLLHIQATCGGSAYSALYRESIKGIRLYQRLANPRLLPHLHAELTRFFIQQTKSRLGPGQIQSVVLAIKTLAFSSDQPQLACPFIRDLILDDDQEASSSSWHRQLLGPSFLSILPRRDAEGFLRTMGGAIREKMREQNHATDLREEEKNPEKKVERSSRKPGAFVKVTTVKMLAQLLQRNLFIDPSSSCEILVGLLSEARHIDIRNVILKSLLDTMEDQGCPSNIRDQIFAALEEYVVPVVSQLNERRGLTESDWAMALEGGPLPVIGQASLLDLLIERTRLAKLDKSRLAQLVMGAIERSAANNTRWLNLFMVRNNFSLNANENLPKLPVHLVQLSKAFTQLMPYTPKSLYKMVEEATLNNIEPSSGIKAITKAIQEDRELFNSDAGKHWLSQFSSDNVELNRHNIQFVPFNVAVLLQQGSEHRDSKLNGDGVSRAELQTLVIQCSTRMLVAGQAGQIVSLVRRLCAERLKSRENWETWHANCLPVIETIILKTKEAQTRQFTEMDERHMLPNIFTLRMMTLPIPLPDATEEEEKTFVEGLYELIENLAGRQNYPYHTDLERLKAEVNNWPLTQSFGRFAIDLATVQGYNLNSKAQPSLVDYLRWEIVGHLLSRANGPKEAATRVRELLSEWLRFKDEGIRTMGVNLERSLQNKEWLATN</sequence>